<name>A0A506QJX4_9GAMM</name>
<accession>A0A506QJX4</accession>
<feature type="transmembrane region" description="Helical" evidence="1">
    <location>
        <begin position="87"/>
        <end position="115"/>
    </location>
</feature>
<dbReference type="AlphaFoldDB" id="A0A506QJX4"/>
<proteinExistence type="predicted"/>
<comment type="caution">
    <text evidence="2">The sequence shown here is derived from an EMBL/GenBank/DDBJ whole genome shotgun (WGS) entry which is preliminary data.</text>
</comment>
<organism evidence="2 3">
    <name type="scientific">Pantoea deleyi</name>
    <dbReference type="NCBI Taxonomy" id="470932"/>
    <lineage>
        <taxon>Bacteria</taxon>
        <taxon>Pseudomonadati</taxon>
        <taxon>Pseudomonadota</taxon>
        <taxon>Gammaproteobacteria</taxon>
        <taxon>Enterobacterales</taxon>
        <taxon>Erwiniaceae</taxon>
        <taxon>Pantoea</taxon>
    </lineage>
</organism>
<feature type="transmembrane region" description="Helical" evidence="1">
    <location>
        <begin position="46"/>
        <end position="67"/>
    </location>
</feature>
<keyword evidence="1" id="KW-0812">Transmembrane</keyword>
<keyword evidence="3" id="KW-1185">Reference proteome</keyword>
<dbReference type="EMBL" id="VHJA01000042">
    <property type="protein sequence ID" value="TPV45358.1"/>
    <property type="molecule type" value="Genomic_DNA"/>
</dbReference>
<keyword evidence="1" id="KW-1133">Transmembrane helix</keyword>
<dbReference type="OrthoDB" id="6607208at2"/>
<feature type="transmembrane region" description="Helical" evidence="1">
    <location>
        <begin position="136"/>
        <end position="158"/>
    </location>
</feature>
<dbReference type="RefSeq" id="WP_128085933.1">
    <property type="nucleotide sequence ID" value="NZ_CP071407.1"/>
</dbReference>
<evidence type="ECO:0000313" key="2">
    <source>
        <dbReference type="EMBL" id="TPV45358.1"/>
    </source>
</evidence>
<evidence type="ECO:0000313" key="3">
    <source>
        <dbReference type="Proteomes" id="UP000317747"/>
    </source>
</evidence>
<gene>
    <name evidence="2" type="ORF">FJW01_05750</name>
</gene>
<evidence type="ECO:0000256" key="1">
    <source>
        <dbReference type="SAM" id="Phobius"/>
    </source>
</evidence>
<keyword evidence="1" id="KW-0472">Membrane</keyword>
<protein>
    <submittedName>
        <fullName evidence="2">Chromate transporter</fullName>
    </submittedName>
</protein>
<sequence>MFGKLLNSVTWQVRADLRRKLKANRDHKNLSWNLAERLQVYCSTHYIRAMLILWGVAAGAVAVAHYARPVFDPFARQHFKGITALPGWMSSLLGSQVTLIGIVFPLVVGLISVLFQKKSSRIHIQSAYQLNSGYMFAGLSALSLAGFILMAGIASSLGDNYLNTAIAVTAFIWMLFNIFLSIWFFVTSLNVLDDDKRDRLMKKYYQSQMVSQYIQQSMIRSWLQYPGHYIGYQYLKTIKILPYADAMNDGMNTLTCPVKKNEIVKDIYLRPLLFLLRRLRPVSDQEAEIVILPSSGRENGNLTLLSAKGVITSQLWNWLYRRCIPTGIPRQKKDYNDIPYDFFGEAYDALNDKNIGIFKMAVKRLTGTYTSVKRSFCYADGNFLDEQDASGLSYSLSQSFHFELRQFIRETVKSTETTGAYFSEAMYVPLHVYRESDSTSFTDFRQFIQSLFSVWHTLTEWKAGNGGTLSVSQEQTHQDLIRSFISLWEGWSMGDVIGKPDAGDYASRLLFHLHYTVRLIIPPVVADNVSSARHAHDVLCLWNEKSRFSRYWEEEFRWHSFFLNPDYINLEPSGPQWTTMLRGGTYNEKAASAIIFSNALCDMRLLISGYIVANLEPQGNIDLADLVNRLGLSSLFEERDDNDAATPAFKTATDIIDIILRIEHYRSQNHDNWYGALSETIEALTSFNERPLISGRVYSGIKDDLDSLYGAFALLAIRLARTSEPVTERVSEALAGGLFSYFRKEQIIHTLERLKRDPFVPYQGYMLSAAEYAGQVPFFNGILDRYIEAFSRSRTADILAAEVDTERLRKTDIRLTAELPGALSEDPLLARFNFTADPDFRHDWQMRCYSAGVPREYVARHLNTNFYGDFPATADLKGSMLHRLHFMLGKLPSTLNTPVSNLPDLLQAVRQHTADQRDSVLIIYGSRFSDELRELSYQPDRHAALNLQIDTPVRGVHGLPVRINNCLIYQVRHALQNYSLLVNRETFGELKLFRYPDGTLFNTFYRSSADPLEGELRTVWEFDMQVKGPLAGRFDHL</sequence>
<feature type="transmembrane region" description="Helical" evidence="1">
    <location>
        <begin position="170"/>
        <end position="192"/>
    </location>
</feature>
<reference evidence="2 3" key="1">
    <citation type="submission" date="2019-06" db="EMBL/GenBank/DDBJ databases">
        <title>Taxogenomics and systematics of the genus Pantoea.</title>
        <authorList>
            <person name="Tambong J.T."/>
        </authorList>
    </citation>
    <scope>NUCLEOTIDE SEQUENCE [LARGE SCALE GENOMIC DNA]</scope>
    <source>
        <strain evidence="2 3">LMG 24200</strain>
    </source>
</reference>
<dbReference type="Proteomes" id="UP000317747">
    <property type="component" value="Unassembled WGS sequence"/>
</dbReference>